<dbReference type="InterPro" id="IPR029058">
    <property type="entry name" value="AB_hydrolase_fold"/>
</dbReference>
<evidence type="ECO:0000313" key="2">
    <source>
        <dbReference type="EMBL" id="QPH52823.1"/>
    </source>
</evidence>
<proteinExistence type="predicted"/>
<dbReference type="InterPro" id="IPR000073">
    <property type="entry name" value="AB_hydrolase_1"/>
</dbReference>
<dbReference type="AlphaFoldDB" id="A0A7S9QBF4"/>
<name>A0A7S9QBF4_9RHOB</name>
<reference evidence="2 3" key="1">
    <citation type="submission" date="2020-11" db="EMBL/GenBank/DDBJ databases">
        <title>Description of Pontivivens ytuae sp. nov. isolated from deep sea sediment of Mariana Trench.</title>
        <authorList>
            <person name="Wang Z."/>
            <person name="Sun Q.-L."/>
            <person name="Xu X.-D."/>
            <person name="Tang Y.-Z."/>
            <person name="Zhang J."/>
        </authorList>
    </citation>
    <scope>NUCLEOTIDE SEQUENCE [LARGE SCALE GENOMIC DNA]</scope>
    <source>
        <strain evidence="2 3">MT2928</strain>
    </source>
</reference>
<evidence type="ECO:0000313" key="3">
    <source>
        <dbReference type="Proteomes" id="UP000594800"/>
    </source>
</evidence>
<dbReference type="EMBL" id="CP064942">
    <property type="protein sequence ID" value="QPH52823.1"/>
    <property type="molecule type" value="Genomic_DNA"/>
</dbReference>
<accession>A0A7S9QBF4</accession>
<dbReference type="KEGG" id="poz:I0K15_13505"/>
<dbReference type="PANTHER" id="PTHR37946:SF1">
    <property type="entry name" value="SLL1969 PROTEIN"/>
    <property type="match status" value="1"/>
</dbReference>
<dbReference type="Proteomes" id="UP000594800">
    <property type="component" value="Chromosome"/>
</dbReference>
<gene>
    <name evidence="2" type="ORF">I0K15_13505</name>
</gene>
<dbReference type="RefSeq" id="WP_196102034.1">
    <property type="nucleotide sequence ID" value="NZ_CP064942.1"/>
</dbReference>
<feature type="domain" description="AB hydrolase-1" evidence="1">
    <location>
        <begin position="9"/>
        <end position="140"/>
    </location>
</feature>
<sequence length="216" mass="22642">MSTDRPVGLIHGLGRGPGSMRVMANRLERLGFATFLLDYPSRHVPPAEAQAVLEAQIAREAPEGCHLVGHSLGGVLALRLKCDHPDSVRRVVQLGSPNQGSPMAEAFRDVRFVADLMGPALERIAAADLGLEELPPAIARDLGIIAGSAPLGRVTELWGIDGPSDGMVPVASALGIDHADALLTTTIHGMLPLSADAATQVGAFLRKGRFTRAEAA</sequence>
<evidence type="ECO:0000259" key="1">
    <source>
        <dbReference type="Pfam" id="PF12697"/>
    </source>
</evidence>
<keyword evidence="2" id="KW-0378">Hydrolase</keyword>
<keyword evidence="3" id="KW-1185">Reference proteome</keyword>
<dbReference type="PANTHER" id="PTHR37946">
    <property type="entry name" value="SLL1969 PROTEIN"/>
    <property type="match status" value="1"/>
</dbReference>
<dbReference type="GO" id="GO:0016787">
    <property type="term" value="F:hydrolase activity"/>
    <property type="evidence" value="ECO:0007669"/>
    <property type="project" value="UniProtKB-KW"/>
</dbReference>
<dbReference type="Pfam" id="PF12697">
    <property type="entry name" value="Abhydrolase_6"/>
    <property type="match status" value="1"/>
</dbReference>
<protein>
    <submittedName>
        <fullName evidence="2">Alpha/beta fold hydrolase</fullName>
    </submittedName>
</protein>
<dbReference type="Gene3D" id="3.40.50.1820">
    <property type="entry name" value="alpha/beta hydrolase"/>
    <property type="match status" value="1"/>
</dbReference>
<dbReference type="SUPFAM" id="SSF53474">
    <property type="entry name" value="alpha/beta-Hydrolases"/>
    <property type="match status" value="1"/>
</dbReference>
<organism evidence="2 3">
    <name type="scientific">Pontivivens ytuae</name>
    <dbReference type="NCBI Taxonomy" id="2789856"/>
    <lineage>
        <taxon>Bacteria</taxon>
        <taxon>Pseudomonadati</taxon>
        <taxon>Pseudomonadota</taxon>
        <taxon>Alphaproteobacteria</taxon>
        <taxon>Rhodobacterales</taxon>
        <taxon>Paracoccaceae</taxon>
        <taxon>Pontivivens</taxon>
    </lineage>
</organism>